<accession>A0ABY6ZTR9</accession>
<keyword evidence="3" id="KW-1185">Reference proteome</keyword>
<feature type="signal peptide" evidence="1">
    <location>
        <begin position="1"/>
        <end position="26"/>
    </location>
</feature>
<organism evidence="2 3">
    <name type="scientific">Pseudomonas triclosanedens</name>
    <dbReference type="NCBI Taxonomy" id="2961893"/>
    <lineage>
        <taxon>Bacteria</taxon>
        <taxon>Pseudomonadati</taxon>
        <taxon>Pseudomonadota</taxon>
        <taxon>Gammaproteobacteria</taxon>
        <taxon>Pseudomonadales</taxon>
        <taxon>Pseudomonadaceae</taxon>
        <taxon>Pseudomonas</taxon>
    </lineage>
</organism>
<dbReference type="EMBL" id="CP113432">
    <property type="protein sequence ID" value="WAI47425.1"/>
    <property type="molecule type" value="Genomic_DNA"/>
</dbReference>
<dbReference type="Proteomes" id="UP001163624">
    <property type="component" value="Chromosome"/>
</dbReference>
<name>A0ABY6ZTR9_9PSED</name>
<feature type="chain" id="PRO_5047391036" evidence="1">
    <location>
        <begin position="27"/>
        <end position="143"/>
    </location>
</feature>
<dbReference type="RefSeq" id="WP_254473724.1">
    <property type="nucleotide sequence ID" value="NZ_CP113432.1"/>
</dbReference>
<evidence type="ECO:0000256" key="1">
    <source>
        <dbReference type="SAM" id="SignalP"/>
    </source>
</evidence>
<keyword evidence="1" id="KW-0732">Signal</keyword>
<evidence type="ECO:0000313" key="2">
    <source>
        <dbReference type="EMBL" id="WAI47425.1"/>
    </source>
</evidence>
<proteinExistence type="predicted"/>
<reference evidence="2" key="1">
    <citation type="submission" date="2022-11" db="EMBL/GenBank/DDBJ databases">
        <title>Pseudomonas triclosanedens sp. nov., a triclosan degrader isolated from activated sludge.</title>
        <authorList>
            <person name="Yin Y."/>
            <person name="Lu Z."/>
        </authorList>
    </citation>
    <scope>NUCLEOTIDE SEQUENCE</scope>
    <source>
        <strain evidence="2">ZM23</strain>
    </source>
</reference>
<evidence type="ECO:0000313" key="3">
    <source>
        <dbReference type="Proteomes" id="UP001163624"/>
    </source>
</evidence>
<protein>
    <submittedName>
        <fullName evidence="2">Uncharacterized protein</fullName>
    </submittedName>
</protein>
<sequence length="143" mass="14720">MRYINNWLTQLTGQLLAGAAALPVHADALARLGPAGGGEYLLTITSSLDPLQQGAYEIVRVTFASGAAVLQRGREGTTDQSWPAGAFIYASVTAGHLAGMTAALADLTSRVAALEGGGGNLPDNALMFGADALLDEQGRYLTT</sequence>
<gene>
    <name evidence="2" type="ORF">OU419_16755</name>
</gene>